<feature type="binding site" evidence="4">
    <location>
        <position position="54"/>
    </location>
    <ligand>
        <name>substrate</name>
    </ligand>
</feature>
<dbReference type="InterPro" id="IPR002698">
    <property type="entry name" value="FTHF_cligase"/>
</dbReference>
<keyword evidence="3 4" id="KW-0067">ATP-binding</keyword>
<dbReference type="PANTHER" id="PTHR23407">
    <property type="entry name" value="ATPASE INHIBITOR/5-FORMYLTETRAHYDROFOLATE CYCLO-LIGASE"/>
    <property type="match status" value="1"/>
</dbReference>
<comment type="catalytic activity">
    <reaction evidence="5">
        <text>(6S)-5-formyl-5,6,7,8-tetrahydrofolate + ATP = (6R)-5,10-methenyltetrahydrofolate + ADP + phosphate</text>
        <dbReference type="Rhea" id="RHEA:10488"/>
        <dbReference type="ChEBI" id="CHEBI:30616"/>
        <dbReference type="ChEBI" id="CHEBI:43474"/>
        <dbReference type="ChEBI" id="CHEBI:57455"/>
        <dbReference type="ChEBI" id="CHEBI:57457"/>
        <dbReference type="ChEBI" id="CHEBI:456216"/>
        <dbReference type="EC" id="6.3.3.2"/>
    </reaction>
</comment>
<dbReference type="GO" id="GO:0035999">
    <property type="term" value="P:tetrahydrofolate interconversion"/>
    <property type="evidence" value="ECO:0007669"/>
    <property type="project" value="TreeGrafter"/>
</dbReference>
<dbReference type="NCBIfam" id="TIGR02727">
    <property type="entry name" value="MTHFS_bact"/>
    <property type="match status" value="1"/>
</dbReference>
<dbReference type="STRING" id="411473.RUMCAL_03281"/>
<evidence type="ECO:0000256" key="3">
    <source>
        <dbReference type="ARBA" id="ARBA00022840"/>
    </source>
</evidence>
<keyword evidence="2 4" id="KW-0547">Nucleotide-binding</keyword>
<dbReference type="InterPro" id="IPR037171">
    <property type="entry name" value="NagB/RpiA_transferase-like"/>
</dbReference>
<feature type="binding site" evidence="4">
    <location>
        <begin position="8"/>
        <end position="12"/>
    </location>
    <ligand>
        <name>ATP</name>
        <dbReference type="ChEBI" id="CHEBI:30616"/>
    </ligand>
</feature>
<dbReference type="OrthoDB" id="9801938at2"/>
<name>U2LDV3_9FIRM</name>
<accession>U2LDV3</accession>
<dbReference type="PIRSF" id="PIRSF006806">
    <property type="entry name" value="FTHF_cligase"/>
    <property type="match status" value="1"/>
</dbReference>
<dbReference type="AlphaFoldDB" id="U2LDV3"/>
<comment type="similarity">
    <text evidence="1 5">Belongs to the 5-formyltetrahydrofolate cyclo-ligase family.</text>
</comment>
<dbReference type="PANTHER" id="PTHR23407:SF1">
    <property type="entry name" value="5-FORMYLTETRAHYDROFOLATE CYCLO-LIGASE"/>
    <property type="match status" value="1"/>
</dbReference>
<dbReference type="RefSeq" id="WP_021681591.1">
    <property type="nucleotide sequence ID" value="NZ_KI260356.1"/>
</dbReference>
<dbReference type="EC" id="6.3.3.2" evidence="5"/>
<gene>
    <name evidence="6" type="ORF">RUMCAL_03281</name>
</gene>
<dbReference type="Proteomes" id="UP000016662">
    <property type="component" value="Unassembled WGS sequence"/>
</dbReference>
<evidence type="ECO:0000256" key="2">
    <source>
        <dbReference type="ARBA" id="ARBA00022741"/>
    </source>
</evidence>
<dbReference type="eggNOG" id="COG0212">
    <property type="taxonomic scope" value="Bacteria"/>
</dbReference>
<keyword evidence="5" id="KW-0479">Metal-binding</keyword>
<evidence type="ECO:0000256" key="1">
    <source>
        <dbReference type="ARBA" id="ARBA00010638"/>
    </source>
</evidence>
<dbReference type="GO" id="GO:0030272">
    <property type="term" value="F:5-formyltetrahydrofolate cyclo-ligase activity"/>
    <property type="evidence" value="ECO:0007669"/>
    <property type="project" value="UniProtKB-EC"/>
</dbReference>
<sequence length="198" mass="22366">MIEQIAAKQALRQEMRRRRKAMPPEEKAAGEQRLCRRFLESSYYRNCRQLFCFVALPQEPETRGILRQALADGKIVAVPRCLPERRMAFHQLNREVPLEQQLLSGSFGVAEPQETLPVITPQPEQVPLCLVPGLAFDRKGGRLGYGAGYYDRFLAAYPFLLKIGCALTPFLTDCVPTEPTDQRLDGIATESSLEVWNG</sequence>
<evidence type="ECO:0000256" key="4">
    <source>
        <dbReference type="PIRSR" id="PIRSR006806-1"/>
    </source>
</evidence>
<evidence type="ECO:0000313" key="6">
    <source>
        <dbReference type="EMBL" id="ERJ87644.1"/>
    </source>
</evidence>
<dbReference type="PATRIC" id="fig|411473.3.peg.2749"/>
<reference evidence="6 7" key="1">
    <citation type="submission" date="2013-07" db="EMBL/GenBank/DDBJ databases">
        <authorList>
            <person name="Weinstock G."/>
            <person name="Sodergren E."/>
            <person name="Wylie T."/>
            <person name="Fulton L."/>
            <person name="Fulton R."/>
            <person name="Fronick C."/>
            <person name="O'Laughlin M."/>
            <person name="Godfrey J."/>
            <person name="Miner T."/>
            <person name="Herter B."/>
            <person name="Appelbaum E."/>
            <person name="Cordes M."/>
            <person name="Lek S."/>
            <person name="Wollam A."/>
            <person name="Pepin K.H."/>
            <person name="Palsikar V.B."/>
            <person name="Mitreva M."/>
            <person name="Wilson R.K."/>
        </authorList>
    </citation>
    <scope>NUCLEOTIDE SEQUENCE [LARGE SCALE GENOMIC DNA]</scope>
    <source>
        <strain evidence="6 7">ATCC 27760</strain>
    </source>
</reference>
<dbReference type="Gene3D" id="3.40.50.10420">
    <property type="entry name" value="NagB/RpiA/CoA transferase-like"/>
    <property type="match status" value="1"/>
</dbReference>
<dbReference type="Pfam" id="PF01812">
    <property type="entry name" value="5-FTHF_cyc-lig"/>
    <property type="match status" value="1"/>
</dbReference>
<dbReference type="GO" id="GO:0005524">
    <property type="term" value="F:ATP binding"/>
    <property type="evidence" value="ECO:0007669"/>
    <property type="project" value="UniProtKB-KW"/>
</dbReference>
<keyword evidence="7" id="KW-1185">Reference proteome</keyword>
<dbReference type="SUPFAM" id="SSF100950">
    <property type="entry name" value="NagB/RpiA/CoA transferase-like"/>
    <property type="match status" value="1"/>
</dbReference>
<dbReference type="InterPro" id="IPR024185">
    <property type="entry name" value="FTHF_cligase-like_sf"/>
</dbReference>
<dbReference type="GO" id="GO:0009396">
    <property type="term" value="P:folic acid-containing compound biosynthetic process"/>
    <property type="evidence" value="ECO:0007669"/>
    <property type="project" value="TreeGrafter"/>
</dbReference>
<protein>
    <recommendedName>
        <fullName evidence="5">5-formyltetrahydrofolate cyclo-ligase</fullName>
        <ecNumber evidence="5">6.3.3.2</ecNumber>
    </recommendedName>
</protein>
<dbReference type="GO" id="GO:0046872">
    <property type="term" value="F:metal ion binding"/>
    <property type="evidence" value="ECO:0007669"/>
    <property type="project" value="UniProtKB-KW"/>
</dbReference>
<comment type="caution">
    <text evidence="6">The sequence shown here is derived from an EMBL/GenBank/DDBJ whole genome shotgun (WGS) entry which is preliminary data.</text>
</comment>
<comment type="cofactor">
    <cofactor evidence="5">
        <name>Mg(2+)</name>
        <dbReference type="ChEBI" id="CHEBI:18420"/>
    </cofactor>
</comment>
<keyword evidence="6" id="KW-0436">Ligase</keyword>
<dbReference type="HOGENOM" id="CLU_066245_2_2_9"/>
<feature type="binding site" evidence="4">
    <location>
        <position position="59"/>
    </location>
    <ligand>
        <name>substrate</name>
    </ligand>
</feature>
<evidence type="ECO:0000313" key="7">
    <source>
        <dbReference type="Proteomes" id="UP000016662"/>
    </source>
</evidence>
<dbReference type="EMBL" id="AWVF01000437">
    <property type="protein sequence ID" value="ERJ87644.1"/>
    <property type="molecule type" value="Genomic_DNA"/>
</dbReference>
<evidence type="ECO:0000256" key="5">
    <source>
        <dbReference type="RuleBase" id="RU361279"/>
    </source>
</evidence>
<feature type="binding site" evidence="4">
    <location>
        <begin position="142"/>
        <end position="150"/>
    </location>
    <ligand>
        <name>ATP</name>
        <dbReference type="ChEBI" id="CHEBI:30616"/>
    </ligand>
</feature>
<keyword evidence="5" id="KW-0460">Magnesium</keyword>
<organism evidence="6 7">
    <name type="scientific">Ruminococcus callidus ATCC 27760</name>
    <dbReference type="NCBI Taxonomy" id="411473"/>
    <lineage>
        <taxon>Bacteria</taxon>
        <taxon>Bacillati</taxon>
        <taxon>Bacillota</taxon>
        <taxon>Clostridia</taxon>
        <taxon>Eubacteriales</taxon>
        <taxon>Oscillospiraceae</taxon>
        <taxon>Ruminococcus</taxon>
    </lineage>
</organism>
<proteinExistence type="inferred from homology"/>